<comment type="caution">
    <text evidence="1">The sequence shown here is derived from an EMBL/GenBank/DDBJ whole genome shotgun (WGS) entry which is preliminary data.</text>
</comment>
<keyword evidence="2" id="KW-1185">Reference proteome</keyword>
<proteinExistence type="predicted"/>
<accession>A0ABQ2D1U4</accession>
<dbReference type="Proteomes" id="UP000632222">
    <property type="component" value="Unassembled WGS sequence"/>
</dbReference>
<protein>
    <submittedName>
        <fullName evidence="1">Uncharacterized protein</fullName>
    </submittedName>
</protein>
<gene>
    <name evidence="1" type="ORF">GCM10008938_23110</name>
</gene>
<dbReference type="EMBL" id="BMOD01000007">
    <property type="protein sequence ID" value="GGJ36391.1"/>
    <property type="molecule type" value="Genomic_DNA"/>
</dbReference>
<name>A0ABQ2D1U4_9DEIO</name>
<reference evidence="2" key="1">
    <citation type="journal article" date="2019" name="Int. J. Syst. Evol. Microbiol.">
        <title>The Global Catalogue of Microorganisms (GCM) 10K type strain sequencing project: providing services to taxonomists for standard genome sequencing and annotation.</title>
        <authorList>
            <consortium name="The Broad Institute Genomics Platform"/>
            <consortium name="The Broad Institute Genome Sequencing Center for Infectious Disease"/>
            <person name="Wu L."/>
            <person name="Ma J."/>
        </authorList>
    </citation>
    <scope>NUCLEOTIDE SEQUENCE [LARGE SCALE GENOMIC DNA]</scope>
    <source>
        <strain evidence="2">JCM 14370</strain>
    </source>
</reference>
<organism evidence="1 2">
    <name type="scientific">Deinococcus roseus</name>
    <dbReference type="NCBI Taxonomy" id="392414"/>
    <lineage>
        <taxon>Bacteria</taxon>
        <taxon>Thermotogati</taxon>
        <taxon>Deinococcota</taxon>
        <taxon>Deinococci</taxon>
        <taxon>Deinococcales</taxon>
        <taxon>Deinococcaceae</taxon>
        <taxon>Deinococcus</taxon>
    </lineage>
</organism>
<sequence>MNRKMKIASWTLGLILLAGLTHVIVHSNFLELLKRMHGS</sequence>
<evidence type="ECO:0000313" key="1">
    <source>
        <dbReference type="EMBL" id="GGJ36391.1"/>
    </source>
</evidence>
<evidence type="ECO:0000313" key="2">
    <source>
        <dbReference type="Proteomes" id="UP000632222"/>
    </source>
</evidence>